<dbReference type="Proteomes" id="UP001451782">
    <property type="component" value="Chromosome"/>
</dbReference>
<reference evidence="6 7" key="1">
    <citation type="submission" date="2024-04" db="EMBL/GenBank/DDBJ databases">
        <title>Phylogenomic analyses of a clade within the roseobacter group suggest taxonomic reassignments of species of the genera Aestuariivita, Citreicella, Loktanella, Nautella, Pelagibaca, Ruegeria, Thalassobius, Thiobacimonas and Tropicibacter, and the proposal o.</title>
        <authorList>
            <person name="Jeon C.O."/>
        </authorList>
    </citation>
    <scope>NUCLEOTIDE SEQUENCE [LARGE SCALE GENOMIC DNA]</scope>
    <source>
        <strain evidence="6 7">G8-12</strain>
    </source>
</reference>
<protein>
    <recommendedName>
        <fullName evidence="5">Ureidoglycolate lyase</fullName>
        <ecNumber evidence="5">4.3.2.3</ecNumber>
    </recommendedName>
    <alternativeName>
        <fullName evidence="5">Ureidoglycolatase</fullName>
    </alternativeName>
</protein>
<comment type="pathway">
    <text evidence="5">Nitrogen metabolism; (S)-allantoin degradation.</text>
</comment>
<comment type="cofactor">
    <cofactor evidence="5">
        <name>Ni(2+)</name>
        <dbReference type="ChEBI" id="CHEBI:49786"/>
    </cofactor>
</comment>
<dbReference type="GO" id="GO:0006145">
    <property type="term" value="P:purine nucleobase catabolic process"/>
    <property type="evidence" value="ECO:0007669"/>
    <property type="project" value="UniProtKB-UniRule"/>
</dbReference>
<dbReference type="AlphaFoldDB" id="A0AAN0NI20"/>
<sequence length="171" mass="18389">MSKELHLEPLTKEAFAPFGDVLDTAGAPDKIINQGLCGRYHDRAQIDIVDGRAGISLFKAEPRQFPIMLEMMERHPDGSQAFLPMSFDPFVVVVAPDAGGTPGQPRAFLTTAGQGINFARGTWHGVLTPLHAPGLFAVVDRIGEGPNLQEHWFDTPFTITGGQAHASGETG</sequence>
<proteinExistence type="inferred from homology"/>
<dbReference type="GO" id="GO:0000256">
    <property type="term" value="P:allantoin catabolic process"/>
    <property type="evidence" value="ECO:0007669"/>
    <property type="project" value="UniProtKB-UniRule"/>
</dbReference>
<dbReference type="SUPFAM" id="SSF51182">
    <property type="entry name" value="RmlC-like cupins"/>
    <property type="match status" value="1"/>
</dbReference>
<dbReference type="RefSeq" id="WP_342070921.1">
    <property type="nucleotide sequence ID" value="NZ_CP151762.1"/>
</dbReference>
<dbReference type="InterPro" id="IPR007247">
    <property type="entry name" value="Ureidogly_lyase"/>
</dbReference>
<dbReference type="KEGG" id="yag:AABB28_04545"/>
<dbReference type="Gene3D" id="2.60.120.480">
    <property type="entry name" value="Ureidoglycolate hydrolase"/>
    <property type="match status" value="1"/>
</dbReference>
<dbReference type="Pfam" id="PF04115">
    <property type="entry name" value="Ureidogly_lyase"/>
    <property type="match status" value="1"/>
</dbReference>
<evidence type="ECO:0000256" key="3">
    <source>
        <dbReference type="ARBA" id="ARBA00023239"/>
    </source>
</evidence>
<dbReference type="CDD" id="cd20298">
    <property type="entry name" value="cupin_UAH"/>
    <property type="match status" value="1"/>
</dbReference>
<evidence type="ECO:0000256" key="5">
    <source>
        <dbReference type="HAMAP-Rule" id="MF_00616"/>
    </source>
</evidence>
<organism evidence="6 7">
    <name type="scientific">Yoonia algicola</name>
    <dbReference type="NCBI Taxonomy" id="3137368"/>
    <lineage>
        <taxon>Bacteria</taxon>
        <taxon>Pseudomonadati</taxon>
        <taxon>Pseudomonadota</taxon>
        <taxon>Alphaproteobacteria</taxon>
        <taxon>Rhodobacterales</taxon>
        <taxon>Paracoccaceae</taxon>
        <taxon>Yoonia</taxon>
    </lineage>
</organism>
<dbReference type="EC" id="4.3.2.3" evidence="5"/>
<comment type="subunit">
    <text evidence="1 5">Homodimer.</text>
</comment>
<dbReference type="EMBL" id="CP151762">
    <property type="protein sequence ID" value="WZU64557.1"/>
    <property type="molecule type" value="Genomic_DNA"/>
</dbReference>
<dbReference type="InterPro" id="IPR023525">
    <property type="entry name" value="Ureidogly_lyase_bac"/>
</dbReference>
<gene>
    <name evidence="5" type="primary">allA</name>
    <name evidence="6" type="ORF">AABB28_04545</name>
</gene>
<dbReference type="InterPro" id="IPR047233">
    <property type="entry name" value="UAH_cupin"/>
</dbReference>
<keyword evidence="2 5" id="KW-0659">Purine metabolism</keyword>
<comment type="similarity">
    <text evidence="5">Belongs to the ureidoglycolate lyase family.</text>
</comment>
<dbReference type="PANTHER" id="PTHR21221">
    <property type="entry name" value="UREIDOGLYCOLATE HYDROLASE"/>
    <property type="match status" value="1"/>
</dbReference>
<name>A0AAN0NI20_9RHOB</name>
<keyword evidence="7" id="KW-1185">Reference proteome</keyword>
<dbReference type="InterPro" id="IPR011051">
    <property type="entry name" value="RmlC_Cupin_sf"/>
</dbReference>
<comment type="catalytic activity">
    <reaction evidence="4 5">
        <text>(S)-ureidoglycolate = urea + glyoxylate</text>
        <dbReference type="Rhea" id="RHEA:11304"/>
        <dbReference type="ChEBI" id="CHEBI:16199"/>
        <dbReference type="ChEBI" id="CHEBI:36655"/>
        <dbReference type="ChEBI" id="CHEBI:57296"/>
        <dbReference type="EC" id="4.3.2.3"/>
    </reaction>
</comment>
<accession>A0AAN0NI20</accession>
<keyword evidence="3 5" id="KW-0456">Lyase</keyword>
<dbReference type="PIRSF" id="PIRSF017306">
    <property type="entry name" value="Ureidogly_hydro"/>
    <property type="match status" value="1"/>
</dbReference>
<dbReference type="GO" id="GO:0004848">
    <property type="term" value="F:ureidoglycolate hydrolase activity"/>
    <property type="evidence" value="ECO:0007669"/>
    <property type="project" value="InterPro"/>
</dbReference>
<comment type="function">
    <text evidence="5">Catalyzes the catabolism of the allantoin degradation intermediate (S)-ureidoglycolate, generating urea and glyoxylate. Involved in the utilization of allantoin as nitrogen source.</text>
</comment>
<dbReference type="HAMAP" id="MF_00616">
    <property type="entry name" value="Ureidogly_lyase"/>
    <property type="match status" value="1"/>
</dbReference>
<evidence type="ECO:0000313" key="6">
    <source>
        <dbReference type="EMBL" id="WZU64557.1"/>
    </source>
</evidence>
<dbReference type="InterPro" id="IPR024060">
    <property type="entry name" value="Ureidoglycolate_lyase_dom_sf"/>
</dbReference>
<evidence type="ECO:0000256" key="2">
    <source>
        <dbReference type="ARBA" id="ARBA00022631"/>
    </source>
</evidence>
<evidence type="ECO:0000256" key="1">
    <source>
        <dbReference type="ARBA" id="ARBA00011738"/>
    </source>
</evidence>
<dbReference type="NCBIfam" id="NF002952">
    <property type="entry name" value="PRK03606.2-3"/>
    <property type="match status" value="1"/>
</dbReference>
<dbReference type="NCBIfam" id="NF009932">
    <property type="entry name" value="PRK13395.1"/>
    <property type="match status" value="1"/>
</dbReference>
<dbReference type="GO" id="GO:0050385">
    <property type="term" value="F:ureidoglycolate lyase activity"/>
    <property type="evidence" value="ECO:0007669"/>
    <property type="project" value="UniProtKB-UniRule"/>
</dbReference>
<evidence type="ECO:0000313" key="7">
    <source>
        <dbReference type="Proteomes" id="UP001451782"/>
    </source>
</evidence>
<dbReference type="PANTHER" id="PTHR21221:SF1">
    <property type="entry name" value="UREIDOGLYCOLATE LYASE"/>
    <property type="match status" value="1"/>
</dbReference>
<evidence type="ECO:0000256" key="4">
    <source>
        <dbReference type="ARBA" id="ARBA00047684"/>
    </source>
</evidence>